<protein>
    <submittedName>
        <fullName evidence="3">Protein kinase</fullName>
    </submittedName>
</protein>
<dbReference type="GO" id="GO:0035556">
    <property type="term" value="P:intracellular signal transduction"/>
    <property type="evidence" value="ECO:0007669"/>
    <property type="project" value="TreeGrafter"/>
</dbReference>
<dbReference type="EMBL" id="MK500406">
    <property type="protein sequence ID" value="QBK88947.1"/>
    <property type="molecule type" value="Genomic_DNA"/>
</dbReference>
<accession>A0A481Z1H8</accession>
<feature type="domain" description="Protein kinase" evidence="2">
    <location>
        <begin position="199"/>
        <end position="539"/>
    </location>
</feature>
<feature type="region of interest" description="Disordered" evidence="1">
    <location>
        <begin position="26"/>
        <end position="52"/>
    </location>
</feature>
<dbReference type="PROSITE" id="PS00108">
    <property type="entry name" value="PROTEIN_KINASE_ST"/>
    <property type="match status" value="1"/>
</dbReference>
<dbReference type="InterPro" id="IPR008271">
    <property type="entry name" value="Ser/Thr_kinase_AS"/>
</dbReference>
<proteinExistence type="predicted"/>
<dbReference type="InterPro" id="IPR000719">
    <property type="entry name" value="Prot_kinase_dom"/>
</dbReference>
<evidence type="ECO:0000313" key="3">
    <source>
        <dbReference type="EMBL" id="QBK88947.1"/>
    </source>
</evidence>
<dbReference type="Pfam" id="PF00069">
    <property type="entry name" value="Pkinase"/>
    <property type="match status" value="1"/>
</dbReference>
<dbReference type="PANTHER" id="PTHR24419:SF18">
    <property type="entry name" value="SERINE_THREONINE-PROTEIN KINASE HASPIN"/>
    <property type="match status" value="1"/>
</dbReference>
<dbReference type="PANTHER" id="PTHR24419">
    <property type="entry name" value="INTERLEUKIN-1 RECEPTOR-ASSOCIATED KINASE"/>
    <property type="match status" value="1"/>
</dbReference>
<keyword evidence="3" id="KW-0808">Transferase</keyword>
<organism evidence="3">
    <name type="scientific">Mimivirus LCMiAC02</name>
    <dbReference type="NCBI Taxonomy" id="2506609"/>
    <lineage>
        <taxon>Viruses</taxon>
        <taxon>Varidnaviria</taxon>
        <taxon>Bamfordvirae</taxon>
        <taxon>Nucleocytoviricota</taxon>
        <taxon>Megaviricetes</taxon>
        <taxon>Imitervirales</taxon>
        <taxon>Mimiviridae</taxon>
        <taxon>Klosneuvirinae</taxon>
    </lineage>
</organism>
<dbReference type="SUPFAM" id="SSF56112">
    <property type="entry name" value="Protein kinase-like (PK-like)"/>
    <property type="match status" value="1"/>
</dbReference>
<dbReference type="GO" id="GO:0005524">
    <property type="term" value="F:ATP binding"/>
    <property type="evidence" value="ECO:0007669"/>
    <property type="project" value="InterPro"/>
</dbReference>
<dbReference type="PROSITE" id="PS50011">
    <property type="entry name" value="PROTEIN_KINASE_DOM"/>
    <property type="match status" value="1"/>
</dbReference>
<feature type="compositionally biased region" description="Polar residues" evidence="1">
    <location>
        <begin position="65"/>
        <end position="76"/>
    </location>
</feature>
<dbReference type="Gene3D" id="1.10.510.10">
    <property type="entry name" value="Transferase(Phosphotransferase) domain 1"/>
    <property type="match status" value="1"/>
</dbReference>
<feature type="compositionally biased region" description="Basic and acidic residues" evidence="1">
    <location>
        <begin position="38"/>
        <end position="47"/>
    </location>
</feature>
<feature type="region of interest" description="Disordered" evidence="1">
    <location>
        <begin position="65"/>
        <end position="98"/>
    </location>
</feature>
<gene>
    <name evidence="3" type="ORF">LCMiAC02_00400</name>
</gene>
<evidence type="ECO:0000259" key="2">
    <source>
        <dbReference type="PROSITE" id="PS50011"/>
    </source>
</evidence>
<name>A0A481Z1H8_9VIRU</name>
<keyword evidence="3" id="KW-0418">Kinase</keyword>
<reference evidence="3" key="1">
    <citation type="journal article" date="2019" name="MBio">
        <title>Virus Genomes from Deep Sea Sediments Expand the Ocean Megavirome and Support Independent Origins of Viral Gigantism.</title>
        <authorList>
            <person name="Backstrom D."/>
            <person name="Yutin N."/>
            <person name="Jorgensen S.L."/>
            <person name="Dharamshi J."/>
            <person name="Homa F."/>
            <person name="Zaremba-Niedwiedzka K."/>
            <person name="Spang A."/>
            <person name="Wolf Y.I."/>
            <person name="Koonin E.V."/>
            <person name="Ettema T.J."/>
        </authorList>
    </citation>
    <scope>NUCLEOTIDE SEQUENCE</scope>
</reference>
<sequence>MNNNSQHKKYILVNQSKMQRKVLGNAPSNGIFHRKHSDPRNKGKSQDFLRQNIPLSRKLPIKQFSTSRVGRNSSFNKYPKKHNNELSSRDSLQSISSHKEKKYDTIPYRLKFMSILGGNNIKPIIDINNLDTEYYIDPVKYNMGNSDGKRNFNRFEFDNGYRSCDSSGVDKNKSAESTDITKIINKKKMNFYKIINNIGGKIKYVKSGSSGHTFMGLIPIEDGKCLNYAIKVVACPKRKSIYGPLDHVERPENAEIMIIRCLAYFVINKHTPHIVLPIYTFKSSIKPFLSLIDDNVVDTKNKKYRKFLKKYRNGEFYNDVSILISEWANMGDLLEFIRNNYREFSLIIWKTIFFQIISTLAVIHNKFPSFRHNDLKANNILMHKRDTCKTRFIYTVNRHRYVIQNIGYQIKLWDFDFACIPGKIDNAKVSAEWTNRINVNPERNQYYDVHFFFNTFIKDAFFPQFMDPKIKCIPQEARDFVNRIVPPILQKGKYVTNRGRLLLRNYEFTTPNQILMRDPFFEELKYSNYMKQRKKKHVK</sequence>
<evidence type="ECO:0000256" key="1">
    <source>
        <dbReference type="SAM" id="MobiDB-lite"/>
    </source>
</evidence>
<dbReference type="InterPro" id="IPR011009">
    <property type="entry name" value="Kinase-like_dom_sf"/>
</dbReference>
<dbReference type="GO" id="GO:0072354">
    <property type="term" value="F:histone H3T3 kinase activity"/>
    <property type="evidence" value="ECO:0007669"/>
    <property type="project" value="TreeGrafter"/>
</dbReference>